<feature type="domain" description="Tyr recombinase" evidence="3">
    <location>
        <begin position="132"/>
        <end position="327"/>
    </location>
</feature>
<keyword evidence="1" id="KW-0238">DNA-binding</keyword>
<dbReference type="Proteomes" id="UP001500454">
    <property type="component" value="Unassembled WGS sequence"/>
</dbReference>
<keyword evidence="2" id="KW-0233">DNA recombination</keyword>
<accession>A0ABP8JPT5</accession>
<evidence type="ECO:0000256" key="2">
    <source>
        <dbReference type="ARBA" id="ARBA00023172"/>
    </source>
</evidence>
<dbReference type="PROSITE" id="PS51898">
    <property type="entry name" value="TYR_RECOMBINASE"/>
    <property type="match status" value="1"/>
</dbReference>
<dbReference type="SUPFAM" id="SSF56349">
    <property type="entry name" value="DNA breaking-rejoining enzymes"/>
    <property type="match status" value="1"/>
</dbReference>
<dbReference type="Gene3D" id="1.10.443.10">
    <property type="entry name" value="Intergrase catalytic core"/>
    <property type="match status" value="1"/>
</dbReference>
<evidence type="ECO:0000313" key="4">
    <source>
        <dbReference type="EMBL" id="GAA4393943.1"/>
    </source>
</evidence>
<dbReference type="SUPFAM" id="SSF47823">
    <property type="entry name" value="lambda integrase-like, N-terminal domain"/>
    <property type="match status" value="1"/>
</dbReference>
<evidence type="ECO:0000313" key="5">
    <source>
        <dbReference type="Proteomes" id="UP001500454"/>
    </source>
</evidence>
<dbReference type="Pfam" id="PF00589">
    <property type="entry name" value="Phage_integrase"/>
    <property type="match status" value="1"/>
</dbReference>
<dbReference type="InterPro" id="IPR052925">
    <property type="entry name" value="Phage_Integrase-like_Recomb"/>
</dbReference>
<evidence type="ECO:0000256" key="1">
    <source>
        <dbReference type="ARBA" id="ARBA00023125"/>
    </source>
</evidence>
<dbReference type="InterPro" id="IPR011010">
    <property type="entry name" value="DNA_brk_join_enz"/>
</dbReference>
<comment type="caution">
    <text evidence="4">The sequence shown here is derived from an EMBL/GenBank/DDBJ whole genome shotgun (WGS) entry which is preliminary data.</text>
</comment>
<protein>
    <submittedName>
        <fullName evidence="4">Site-specific integrase</fullName>
    </submittedName>
</protein>
<dbReference type="InterPro" id="IPR002104">
    <property type="entry name" value="Integrase_catalytic"/>
</dbReference>
<dbReference type="CDD" id="cd00799">
    <property type="entry name" value="INT_Cre_C"/>
    <property type="match status" value="1"/>
</dbReference>
<name>A0ABP8JPT5_9BACT</name>
<dbReference type="PANTHER" id="PTHR34605">
    <property type="entry name" value="PHAGE_INTEGRASE DOMAIN-CONTAINING PROTEIN"/>
    <property type="match status" value="1"/>
</dbReference>
<dbReference type="Gene3D" id="1.10.150.130">
    <property type="match status" value="1"/>
</dbReference>
<dbReference type="InterPro" id="IPR013762">
    <property type="entry name" value="Integrase-like_cat_sf"/>
</dbReference>
<dbReference type="RefSeq" id="WP_345228157.1">
    <property type="nucleotide sequence ID" value="NZ_BAABHA010000016.1"/>
</dbReference>
<evidence type="ECO:0000259" key="3">
    <source>
        <dbReference type="PROSITE" id="PS51898"/>
    </source>
</evidence>
<organism evidence="4 5">
    <name type="scientific">Hymenobacter koreensis</name>
    <dbReference type="NCBI Taxonomy" id="1084523"/>
    <lineage>
        <taxon>Bacteria</taxon>
        <taxon>Pseudomonadati</taxon>
        <taxon>Bacteroidota</taxon>
        <taxon>Cytophagia</taxon>
        <taxon>Cytophagales</taxon>
        <taxon>Hymenobacteraceae</taxon>
        <taxon>Hymenobacter</taxon>
    </lineage>
</organism>
<dbReference type="InterPro" id="IPR010998">
    <property type="entry name" value="Integrase_recombinase_N"/>
</dbReference>
<gene>
    <name evidence="4" type="ORF">GCM10023186_45980</name>
</gene>
<sequence>MKEQKGKREQVAVVPASSLAEMGEALAAHVGRYFVEGLHGADNTRLAYSADLKSFEAYCEANALTPYPADGATLAAYIAHLADLPRKLATIRRHLSAIQKKHELHGYPSAVGSKPVETVLRGIGRVVGKKQKQAPAFTIEALKQAIRGLDLTTPVGLRDRAILLLGFAGAFRRSELVALNIEALEYKDGALVMHLDKSKTNQQGETEDKAVFYAPSPLFCPIRAYEEWLAVLGRTSGPLFVSMVRGKPGQPGRPGTRRLTDGRLNTVVKTHLGDKYSAHSLRASFITIAVLNGQSNNFIKNQTKQKTDEMISRYTRLTDVITYNAAQALGL</sequence>
<dbReference type="PANTHER" id="PTHR34605:SF3">
    <property type="entry name" value="P CELL-TYPE AGGLUTINATION PROTEIN MAP4-LIKE-RELATED"/>
    <property type="match status" value="1"/>
</dbReference>
<dbReference type="EMBL" id="BAABHA010000016">
    <property type="protein sequence ID" value="GAA4393943.1"/>
    <property type="molecule type" value="Genomic_DNA"/>
</dbReference>
<keyword evidence="5" id="KW-1185">Reference proteome</keyword>
<proteinExistence type="predicted"/>
<reference evidence="5" key="1">
    <citation type="journal article" date="2019" name="Int. J. Syst. Evol. Microbiol.">
        <title>The Global Catalogue of Microorganisms (GCM) 10K type strain sequencing project: providing services to taxonomists for standard genome sequencing and annotation.</title>
        <authorList>
            <consortium name="The Broad Institute Genomics Platform"/>
            <consortium name="The Broad Institute Genome Sequencing Center for Infectious Disease"/>
            <person name="Wu L."/>
            <person name="Ma J."/>
        </authorList>
    </citation>
    <scope>NUCLEOTIDE SEQUENCE [LARGE SCALE GENOMIC DNA]</scope>
    <source>
        <strain evidence="5">JCM 17924</strain>
    </source>
</reference>